<feature type="domain" description="DUF6594" evidence="3">
    <location>
        <begin position="100"/>
        <end position="302"/>
    </location>
</feature>
<dbReference type="EMBL" id="JAQQWM010000003">
    <property type="protein sequence ID" value="KAK8071825.1"/>
    <property type="molecule type" value="Genomic_DNA"/>
</dbReference>
<keyword evidence="5" id="KW-1185">Reference proteome</keyword>
<proteinExistence type="predicted"/>
<feature type="transmembrane region" description="Helical" evidence="2">
    <location>
        <begin position="261"/>
        <end position="281"/>
    </location>
</feature>
<evidence type="ECO:0000259" key="3">
    <source>
        <dbReference type="Pfam" id="PF20237"/>
    </source>
</evidence>
<evidence type="ECO:0000313" key="5">
    <source>
        <dbReference type="Proteomes" id="UP001446871"/>
    </source>
</evidence>
<name>A0ABR1VNP4_9PEZI</name>
<keyword evidence="2" id="KW-1133">Transmembrane helix</keyword>
<evidence type="ECO:0000256" key="1">
    <source>
        <dbReference type="SAM" id="MobiDB-lite"/>
    </source>
</evidence>
<feature type="compositionally biased region" description="Basic and acidic residues" evidence="1">
    <location>
        <begin position="12"/>
        <end position="26"/>
    </location>
</feature>
<organism evidence="4 5">
    <name type="scientific">Apiospora saccharicola</name>
    <dbReference type="NCBI Taxonomy" id="335842"/>
    <lineage>
        <taxon>Eukaryota</taxon>
        <taxon>Fungi</taxon>
        <taxon>Dikarya</taxon>
        <taxon>Ascomycota</taxon>
        <taxon>Pezizomycotina</taxon>
        <taxon>Sordariomycetes</taxon>
        <taxon>Xylariomycetidae</taxon>
        <taxon>Amphisphaeriales</taxon>
        <taxon>Apiosporaceae</taxon>
        <taxon>Apiospora</taxon>
    </lineage>
</organism>
<evidence type="ECO:0000256" key="2">
    <source>
        <dbReference type="SAM" id="Phobius"/>
    </source>
</evidence>
<feature type="compositionally biased region" description="Polar residues" evidence="1">
    <location>
        <begin position="27"/>
        <end position="43"/>
    </location>
</feature>
<sequence length="314" mass="35403">MAVSGEVSSLRGDNDGEVATKQDNRQEQNGLSPPPTNLFTSSPRTVTGFQQLDLSRYGVDDHRHQLIEPIKRVPSNIVGMINYLTYGDWLKIFKGKDQKTRSYKRKNPNDSFRLSLAEMQRMRLRNLQGKLVTHAAQLQFEGAEPKEWEFDLQQYIKALQDYDYMVTCSQKPEDPFLVTGERLVDDHLLTEALEQFKDQLQKRTPIPVPGPWDEKSRSVGGTRNENVAKAWAKGFHSRVAMAALGGFLLVGPMWLMVLHNTLYTCLVTTTVFVTVFGLLMARWLDKPMDVMSATAAYAAVLVVFVGLGTDDKSS</sequence>
<keyword evidence="2" id="KW-0812">Transmembrane</keyword>
<protein>
    <recommendedName>
        <fullName evidence="3">DUF6594 domain-containing protein</fullName>
    </recommendedName>
</protein>
<dbReference type="Proteomes" id="UP001446871">
    <property type="component" value="Unassembled WGS sequence"/>
</dbReference>
<reference evidence="4 5" key="1">
    <citation type="submission" date="2023-01" db="EMBL/GenBank/DDBJ databases">
        <title>Analysis of 21 Apiospora genomes using comparative genomics revels a genus with tremendous synthesis potential of carbohydrate active enzymes and secondary metabolites.</title>
        <authorList>
            <person name="Sorensen T."/>
        </authorList>
    </citation>
    <scope>NUCLEOTIDE SEQUENCE [LARGE SCALE GENOMIC DNA]</scope>
    <source>
        <strain evidence="4 5">CBS 83171</strain>
    </source>
</reference>
<dbReference type="InterPro" id="IPR046529">
    <property type="entry name" value="DUF6594"/>
</dbReference>
<dbReference type="Pfam" id="PF20237">
    <property type="entry name" value="DUF6594"/>
    <property type="match status" value="1"/>
</dbReference>
<gene>
    <name evidence="4" type="ORF">PG996_005173</name>
</gene>
<keyword evidence="2" id="KW-0472">Membrane</keyword>
<feature type="transmembrane region" description="Helical" evidence="2">
    <location>
        <begin position="288"/>
        <end position="308"/>
    </location>
</feature>
<accession>A0ABR1VNP4</accession>
<feature type="region of interest" description="Disordered" evidence="1">
    <location>
        <begin position="1"/>
        <end position="43"/>
    </location>
</feature>
<evidence type="ECO:0000313" key="4">
    <source>
        <dbReference type="EMBL" id="KAK8071825.1"/>
    </source>
</evidence>
<comment type="caution">
    <text evidence="4">The sequence shown here is derived from an EMBL/GenBank/DDBJ whole genome shotgun (WGS) entry which is preliminary data.</text>
</comment>
<feature type="transmembrane region" description="Helical" evidence="2">
    <location>
        <begin position="239"/>
        <end position="255"/>
    </location>
</feature>